<dbReference type="InterPro" id="IPR023393">
    <property type="entry name" value="START-like_dom_sf"/>
</dbReference>
<evidence type="ECO:0000256" key="1">
    <source>
        <dbReference type="ARBA" id="ARBA00006817"/>
    </source>
</evidence>
<dbReference type="STRING" id="46223.SAMN05421852_105191"/>
<keyword evidence="4" id="KW-1185">Reference proteome</keyword>
<gene>
    <name evidence="3" type="ORF">SAMN05421852_105191</name>
</gene>
<dbReference type="Proteomes" id="UP000199545">
    <property type="component" value="Unassembled WGS sequence"/>
</dbReference>
<accession>A0A1I3PDB6</accession>
<dbReference type="OrthoDB" id="190358at2"/>
<evidence type="ECO:0000259" key="2">
    <source>
        <dbReference type="Pfam" id="PF08327"/>
    </source>
</evidence>
<dbReference type="CDD" id="cd07814">
    <property type="entry name" value="SRPBCC_CalC_Aha1-like"/>
    <property type="match status" value="1"/>
</dbReference>
<dbReference type="EMBL" id="FORR01000005">
    <property type="protein sequence ID" value="SFJ19548.1"/>
    <property type="molecule type" value="Genomic_DNA"/>
</dbReference>
<feature type="domain" description="Activator of Hsp90 ATPase homologue 1/2-like C-terminal" evidence="2">
    <location>
        <begin position="17"/>
        <end position="147"/>
    </location>
</feature>
<dbReference type="InterPro" id="IPR013538">
    <property type="entry name" value="ASHA1/2-like_C"/>
</dbReference>
<dbReference type="Pfam" id="PF08327">
    <property type="entry name" value="AHSA1"/>
    <property type="match status" value="1"/>
</dbReference>
<dbReference type="Gene3D" id="3.30.530.20">
    <property type="match status" value="1"/>
</dbReference>
<proteinExistence type="inferred from homology"/>
<dbReference type="RefSeq" id="WP_093229289.1">
    <property type="nucleotide sequence ID" value="NZ_FORR01000005.1"/>
</dbReference>
<comment type="similarity">
    <text evidence="1">Belongs to the AHA1 family.</text>
</comment>
<reference evidence="3 4" key="1">
    <citation type="submission" date="2016-10" db="EMBL/GenBank/DDBJ databases">
        <authorList>
            <person name="de Groot N.N."/>
        </authorList>
    </citation>
    <scope>NUCLEOTIDE SEQUENCE [LARGE SCALE GENOMIC DNA]</scope>
    <source>
        <strain evidence="3 4">DSM 44778</strain>
    </source>
</reference>
<dbReference type="SUPFAM" id="SSF55961">
    <property type="entry name" value="Bet v1-like"/>
    <property type="match status" value="1"/>
</dbReference>
<protein>
    <submittedName>
        <fullName evidence="3">Uncharacterized conserved protein YndB, AHSA1/START domain</fullName>
    </submittedName>
</protein>
<evidence type="ECO:0000313" key="3">
    <source>
        <dbReference type="EMBL" id="SFJ19548.1"/>
    </source>
</evidence>
<name>A0A1I3PDB6_9BACL</name>
<evidence type="ECO:0000313" key="4">
    <source>
        <dbReference type="Proteomes" id="UP000199545"/>
    </source>
</evidence>
<organism evidence="3 4">
    <name type="scientific">Thermoflavimicrobium dichotomicum</name>
    <dbReference type="NCBI Taxonomy" id="46223"/>
    <lineage>
        <taxon>Bacteria</taxon>
        <taxon>Bacillati</taxon>
        <taxon>Bacillota</taxon>
        <taxon>Bacilli</taxon>
        <taxon>Bacillales</taxon>
        <taxon>Thermoactinomycetaceae</taxon>
        <taxon>Thermoflavimicrobium</taxon>
    </lineage>
</organism>
<sequence>MKFESNVNVRITRRFSASPEQVFDAWLNPVMIGKWMFGPAYPEREEEVVRISLVPRVGGSFSFVVRRQGQEIDHVGEYLEIDRPRRLVFTWGVANVGDSSRVIIDIVPLENGCELTLTHELHPNWVDFASRTEAGWTKMLDVLEATLS</sequence>
<dbReference type="AlphaFoldDB" id="A0A1I3PDB6"/>